<gene>
    <name evidence="1" type="ORF">PsorP6_001466</name>
</gene>
<organism evidence="1 2">
    <name type="scientific">Peronosclerospora sorghi</name>
    <dbReference type="NCBI Taxonomy" id="230839"/>
    <lineage>
        <taxon>Eukaryota</taxon>
        <taxon>Sar</taxon>
        <taxon>Stramenopiles</taxon>
        <taxon>Oomycota</taxon>
        <taxon>Peronosporomycetes</taxon>
        <taxon>Peronosporales</taxon>
        <taxon>Peronosporaceae</taxon>
        <taxon>Peronosclerospora</taxon>
    </lineage>
</organism>
<reference evidence="1 2" key="1">
    <citation type="journal article" date="2022" name="bioRxiv">
        <title>The genome of the oomycete Peronosclerospora sorghi, a cosmopolitan pathogen of maize and sorghum, is inflated with dispersed pseudogenes.</title>
        <authorList>
            <person name="Fletcher K."/>
            <person name="Martin F."/>
            <person name="Isakeit T."/>
            <person name="Cavanaugh K."/>
            <person name="Magill C."/>
            <person name="Michelmore R."/>
        </authorList>
    </citation>
    <scope>NUCLEOTIDE SEQUENCE [LARGE SCALE GENOMIC DNA]</scope>
    <source>
        <strain evidence="1">P6</strain>
    </source>
</reference>
<comment type="caution">
    <text evidence="1">The sequence shown here is derived from an EMBL/GenBank/DDBJ whole genome shotgun (WGS) entry which is preliminary data.</text>
</comment>
<evidence type="ECO:0000313" key="1">
    <source>
        <dbReference type="EMBL" id="KAI9923246.1"/>
    </source>
</evidence>
<keyword evidence="2" id="KW-1185">Reference proteome</keyword>
<protein>
    <submittedName>
        <fullName evidence="1">Uncharacterized protein</fullName>
    </submittedName>
</protein>
<evidence type="ECO:0000313" key="2">
    <source>
        <dbReference type="Proteomes" id="UP001163321"/>
    </source>
</evidence>
<dbReference type="Proteomes" id="UP001163321">
    <property type="component" value="Chromosome 1"/>
</dbReference>
<proteinExistence type="predicted"/>
<name>A0ACC0WYB4_9STRA</name>
<sequence length="234" mass="26848">MIDRIKKMTEVEGTLTDEELRSKHDNEFIGDWTISYESITGFLDDQGLWIHDIVANLSEDNQLLVKREVEQLIPGLVLGVSRICTIRDSENCPIEDDFPSLFPSFLCKLRGRDFGALLARYRERFAAILHQICSEKTELFKACENDNALQQEIQQSGDRDSFEEQWNINALDGRFTSLPSFAGALFTVFLNTFSVKIDFSVLGWEKNENRESLSNISLEGVLQAKKFDQLRQLK</sequence>
<accession>A0ACC0WYB4</accession>
<dbReference type="EMBL" id="CM047580">
    <property type="protein sequence ID" value="KAI9923246.1"/>
    <property type="molecule type" value="Genomic_DNA"/>
</dbReference>